<protein>
    <submittedName>
        <fullName evidence="1">Uncharacterized protein</fullName>
    </submittedName>
</protein>
<accession>M0A0W0</accession>
<dbReference type="PATRIC" id="fig|1230458.4.peg.2133"/>
<name>M0A0W0_9EURY</name>
<comment type="caution">
    <text evidence="1">The sequence shown here is derived from an EMBL/GenBank/DDBJ whole genome shotgun (WGS) entry which is preliminary data.</text>
</comment>
<evidence type="ECO:0000313" key="2">
    <source>
        <dbReference type="Proteomes" id="UP000011648"/>
    </source>
</evidence>
<dbReference type="AlphaFoldDB" id="M0A0W0"/>
<sequence>MDLEQYTRGPAKWLLDASGESVTIVTRTQTGQDEYGDPEYSTTETEATAEIVLRGTPAFERRIDGVDSDVRAVAWVMDTHTVESDDGLTTIKSSTHEFELHNWFDEHNGKLRLHLTDA</sequence>
<gene>
    <name evidence="1" type="ORF">C484_10606</name>
</gene>
<organism evidence="1 2">
    <name type="scientific">Natrialba taiwanensis DSM 12281</name>
    <dbReference type="NCBI Taxonomy" id="1230458"/>
    <lineage>
        <taxon>Archaea</taxon>
        <taxon>Methanobacteriati</taxon>
        <taxon>Methanobacteriota</taxon>
        <taxon>Stenosarchaea group</taxon>
        <taxon>Halobacteria</taxon>
        <taxon>Halobacteriales</taxon>
        <taxon>Natrialbaceae</taxon>
        <taxon>Natrialba</taxon>
    </lineage>
</organism>
<proteinExistence type="predicted"/>
<reference evidence="1 2" key="1">
    <citation type="journal article" date="2014" name="PLoS Genet.">
        <title>Phylogenetically driven sequencing of extremely halophilic archaea reveals strategies for static and dynamic osmo-response.</title>
        <authorList>
            <person name="Becker E.A."/>
            <person name="Seitzer P.M."/>
            <person name="Tritt A."/>
            <person name="Larsen D."/>
            <person name="Krusor M."/>
            <person name="Yao A.I."/>
            <person name="Wu D."/>
            <person name="Madern D."/>
            <person name="Eisen J.A."/>
            <person name="Darling A.E."/>
            <person name="Facciotti M.T."/>
        </authorList>
    </citation>
    <scope>NUCLEOTIDE SEQUENCE [LARGE SCALE GENOMIC DNA]</scope>
    <source>
        <strain evidence="1 2">DSM 12281</strain>
    </source>
</reference>
<dbReference type="RefSeq" id="WP_006825874.1">
    <property type="nucleotide sequence ID" value="NZ_AOIL01000037.1"/>
</dbReference>
<keyword evidence="2" id="KW-1185">Reference proteome</keyword>
<dbReference type="Proteomes" id="UP000011648">
    <property type="component" value="Unassembled WGS sequence"/>
</dbReference>
<dbReference type="EMBL" id="AOIL01000037">
    <property type="protein sequence ID" value="ELY91472.1"/>
    <property type="molecule type" value="Genomic_DNA"/>
</dbReference>
<evidence type="ECO:0000313" key="1">
    <source>
        <dbReference type="EMBL" id="ELY91472.1"/>
    </source>
</evidence>
<dbReference type="STRING" id="1230458.C484_10606"/>